<evidence type="ECO:0000259" key="4">
    <source>
        <dbReference type="PROSITE" id="PS50932"/>
    </source>
</evidence>
<dbReference type="GO" id="GO:0000976">
    <property type="term" value="F:transcription cis-regulatory region binding"/>
    <property type="evidence" value="ECO:0007669"/>
    <property type="project" value="TreeGrafter"/>
</dbReference>
<evidence type="ECO:0000256" key="3">
    <source>
        <dbReference type="ARBA" id="ARBA00023163"/>
    </source>
</evidence>
<accession>A0A7J5AZD3</accession>
<dbReference type="Gene3D" id="1.10.260.40">
    <property type="entry name" value="lambda repressor-like DNA-binding domains"/>
    <property type="match status" value="1"/>
</dbReference>
<dbReference type="PROSITE" id="PS50932">
    <property type="entry name" value="HTH_LACI_2"/>
    <property type="match status" value="1"/>
</dbReference>
<dbReference type="Pfam" id="PF00356">
    <property type="entry name" value="LacI"/>
    <property type="match status" value="1"/>
</dbReference>
<dbReference type="Proteomes" id="UP000490386">
    <property type="component" value="Unassembled WGS sequence"/>
</dbReference>
<dbReference type="Pfam" id="PF13377">
    <property type="entry name" value="Peripla_BP_3"/>
    <property type="match status" value="1"/>
</dbReference>
<dbReference type="SUPFAM" id="SSF53822">
    <property type="entry name" value="Periplasmic binding protein-like I"/>
    <property type="match status" value="1"/>
</dbReference>
<evidence type="ECO:0000313" key="6">
    <source>
        <dbReference type="Proteomes" id="UP000490386"/>
    </source>
</evidence>
<dbReference type="RefSeq" id="WP_104251384.1">
    <property type="nucleotide sequence ID" value="NZ_WBJX01000005.1"/>
</dbReference>
<dbReference type="AlphaFoldDB" id="A0A7J5AZD3"/>
<keyword evidence="3" id="KW-0804">Transcription</keyword>
<feature type="domain" description="HTH lacI-type" evidence="4">
    <location>
        <begin position="8"/>
        <end position="64"/>
    </location>
</feature>
<proteinExistence type="predicted"/>
<sequence length="345" mass="36616">MSRHGNHVTLGEVAQAAGVSIATASRAINGSAGRRVNEEIRKRVQETADRLGYSPNLSAQAVARGASSTIAVVVSDIADPYFSAIAAGVMRGAEEANLIVTIAAAERSVTNELEIVRTLRGQRPRAIILTGSRRVDDPQQGALEEQLLAYAASGGRVVLVAQAPSPFDVVELRNRAGAQELARQLVGQGGREFGIVTGPLELLTNRDRVDGFREGLAESDLRVDDDAIISAAFTRDGGYEALRTLLSRFPNTDTIFATSDLMATGVLTALRDLGREPGRDVSVAGFDDIALVRDVTPPLTTVVAPLSDMGYRAVRLALAERGEDGPVVLPVNTAVVIRESTPRRS</sequence>
<comment type="caution">
    <text evidence="5">The sequence shown here is derived from an EMBL/GenBank/DDBJ whole genome shotgun (WGS) entry which is preliminary data.</text>
</comment>
<dbReference type="InterPro" id="IPR028082">
    <property type="entry name" value="Peripla_BP_I"/>
</dbReference>
<protein>
    <submittedName>
        <fullName evidence="5">LacI family transcriptional regulator</fullName>
    </submittedName>
</protein>
<evidence type="ECO:0000256" key="1">
    <source>
        <dbReference type="ARBA" id="ARBA00023015"/>
    </source>
</evidence>
<dbReference type="InterPro" id="IPR046335">
    <property type="entry name" value="LacI/GalR-like_sensor"/>
</dbReference>
<evidence type="ECO:0000256" key="2">
    <source>
        <dbReference type="ARBA" id="ARBA00023125"/>
    </source>
</evidence>
<dbReference type="InterPro" id="IPR010982">
    <property type="entry name" value="Lambda_DNA-bd_dom_sf"/>
</dbReference>
<keyword evidence="2" id="KW-0238">DNA-binding</keyword>
<dbReference type="GO" id="GO:0003700">
    <property type="term" value="F:DNA-binding transcription factor activity"/>
    <property type="evidence" value="ECO:0007669"/>
    <property type="project" value="TreeGrafter"/>
</dbReference>
<organism evidence="5 6">
    <name type="scientific">Pseudoclavibacter terrae</name>
    <dbReference type="NCBI Taxonomy" id="1530195"/>
    <lineage>
        <taxon>Bacteria</taxon>
        <taxon>Bacillati</taxon>
        <taxon>Actinomycetota</taxon>
        <taxon>Actinomycetes</taxon>
        <taxon>Micrococcales</taxon>
        <taxon>Microbacteriaceae</taxon>
        <taxon>Pseudoclavibacter</taxon>
    </lineage>
</organism>
<gene>
    <name evidence="5" type="ORF">F8O03_14795</name>
</gene>
<keyword evidence="1" id="KW-0805">Transcription regulation</keyword>
<dbReference type="CDD" id="cd01392">
    <property type="entry name" value="HTH_LacI"/>
    <property type="match status" value="1"/>
</dbReference>
<dbReference type="CDD" id="cd06267">
    <property type="entry name" value="PBP1_LacI_sugar_binding-like"/>
    <property type="match status" value="1"/>
</dbReference>
<dbReference type="SMART" id="SM00354">
    <property type="entry name" value="HTH_LACI"/>
    <property type="match status" value="1"/>
</dbReference>
<name>A0A7J5AZD3_9MICO</name>
<dbReference type="SUPFAM" id="SSF47413">
    <property type="entry name" value="lambda repressor-like DNA-binding domains"/>
    <property type="match status" value="1"/>
</dbReference>
<dbReference type="EMBL" id="WBJX01000005">
    <property type="protein sequence ID" value="KAB1636829.1"/>
    <property type="molecule type" value="Genomic_DNA"/>
</dbReference>
<dbReference type="InterPro" id="IPR000843">
    <property type="entry name" value="HTH_LacI"/>
</dbReference>
<keyword evidence="6" id="KW-1185">Reference proteome</keyword>
<dbReference type="PANTHER" id="PTHR30146">
    <property type="entry name" value="LACI-RELATED TRANSCRIPTIONAL REPRESSOR"/>
    <property type="match status" value="1"/>
</dbReference>
<dbReference type="Gene3D" id="3.40.50.2300">
    <property type="match status" value="2"/>
</dbReference>
<dbReference type="PROSITE" id="PS00356">
    <property type="entry name" value="HTH_LACI_1"/>
    <property type="match status" value="1"/>
</dbReference>
<evidence type="ECO:0000313" key="5">
    <source>
        <dbReference type="EMBL" id="KAB1636829.1"/>
    </source>
</evidence>
<dbReference type="PANTHER" id="PTHR30146:SF153">
    <property type="entry name" value="LACTOSE OPERON REPRESSOR"/>
    <property type="match status" value="1"/>
</dbReference>
<reference evidence="5 6" key="1">
    <citation type="submission" date="2019-09" db="EMBL/GenBank/DDBJ databases">
        <title>Phylogeny of genus Pseudoclavibacter and closely related genus.</title>
        <authorList>
            <person name="Li Y."/>
        </authorList>
    </citation>
    <scope>NUCLEOTIDE SEQUENCE [LARGE SCALE GENOMIC DNA]</scope>
    <source>
        <strain evidence="5 6">THG-MD12</strain>
    </source>
</reference>
<dbReference type="OrthoDB" id="3226810at2"/>